<dbReference type="PROSITE" id="PS50181">
    <property type="entry name" value="FBOX"/>
    <property type="match status" value="1"/>
</dbReference>
<comment type="caution">
    <text evidence="3">The sequence shown here is derived from an EMBL/GenBank/DDBJ whole genome shotgun (WGS) entry which is preliminary data.</text>
</comment>
<organism evidence="3 4">
    <name type="scientific">Aspergillus pseudoustus</name>
    <dbReference type="NCBI Taxonomy" id="1810923"/>
    <lineage>
        <taxon>Eukaryota</taxon>
        <taxon>Fungi</taxon>
        <taxon>Dikarya</taxon>
        <taxon>Ascomycota</taxon>
        <taxon>Pezizomycotina</taxon>
        <taxon>Eurotiomycetes</taxon>
        <taxon>Eurotiomycetidae</taxon>
        <taxon>Eurotiales</taxon>
        <taxon>Aspergillaceae</taxon>
        <taxon>Aspergillus</taxon>
        <taxon>Aspergillus subgen. Nidulantes</taxon>
    </lineage>
</organism>
<accession>A0ABR4KGR9</accession>
<keyword evidence="4" id="KW-1185">Reference proteome</keyword>
<evidence type="ECO:0000313" key="3">
    <source>
        <dbReference type="EMBL" id="KAL2851469.1"/>
    </source>
</evidence>
<name>A0ABR4KGR9_9EURO</name>
<proteinExistence type="predicted"/>
<evidence type="ECO:0000259" key="2">
    <source>
        <dbReference type="PROSITE" id="PS50181"/>
    </source>
</evidence>
<dbReference type="EMBL" id="JBFXLU010000030">
    <property type="protein sequence ID" value="KAL2851469.1"/>
    <property type="molecule type" value="Genomic_DNA"/>
</dbReference>
<gene>
    <name evidence="3" type="ORF">BJY01DRAFT_116677</name>
</gene>
<dbReference type="SUPFAM" id="SSF81383">
    <property type="entry name" value="F-box domain"/>
    <property type="match status" value="1"/>
</dbReference>
<dbReference type="Pfam" id="PF00646">
    <property type="entry name" value="F-box"/>
    <property type="match status" value="1"/>
</dbReference>
<feature type="domain" description="F-box" evidence="2">
    <location>
        <begin position="67"/>
        <end position="113"/>
    </location>
</feature>
<feature type="region of interest" description="Disordered" evidence="1">
    <location>
        <begin position="32"/>
        <end position="64"/>
    </location>
</feature>
<dbReference type="Proteomes" id="UP001610446">
    <property type="component" value="Unassembled WGS sequence"/>
</dbReference>
<dbReference type="InterPro" id="IPR001810">
    <property type="entry name" value="F-box_dom"/>
</dbReference>
<dbReference type="InterPro" id="IPR036047">
    <property type="entry name" value="F-box-like_dom_sf"/>
</dbReference>
<evidence type="ECO:0000256" key="1">
    <source>
        <dbReference type="SAM" id="MobiDB-lite"/>
    </source>
</evidence>
<feature type="compositionally biased region" description="Pro residues" evidence="1">
    <location>
        <begin position="36"/>
        <end position="49"/>
    </location>
</feature>
<protein>
    <recommendedName>
        <fullName evidence="2">F-box domain-containing protein</fullName>
    </recommendedName>
</protein>
<sequence>MRKASRKKPRSFLKPCLSKLNDASDTQLLKLLSKPPHSPWPEPKTNPRPRPLRITPRRRYRKPPASSGFFDTLPLELLDMILLRLDYTSLTRLSATNTKAESYIKSRPYYKLVVENCYMFLGELCRIQFLHIPTAASIHHALCNPKCSTQGCPQPAGSFFLLTCQRYCYQCLGTTAQNTALISFMVEQKYHIPKEDIFENLLSHQSSERPGLVFVLEADVICLTTRLFGEERRVTCHDSWWSRDFASLPLPFVDVETKAVEYGRLCRACHTAFEELAHCWEQIDAEPNDDQLQAWRKQLKEMEVPGNRTYGAKQLLQHIRSGECPHAQEYWSKEYRRG</sequence>
<evidence type="ECO:0000313" key="4">
    <source>
        <dbReference type="Proteomes" id="UP001610446"/>
    </source>
</evidence>
<reference evidence="3 4" key="1">
    <citation type="submission" date="2024-07" db="EMBL/GenBank/DDBJ databases">
        <title>Section-level genome sequencing and comparative genomics of Aspergillus sections Usti and Cavernicolus.</title>
        <authorList>
            <consortium name="Lawrence Berkeley National Laboratory"/>
            <person name="Nybo J.L."/>
            <person name="Vesth T.C."/>
            <person name="Theobald S."/>
            <person name="Frisvad J.C."/>
            <person name="Larsen T.O."/>
            <person name="Kjaerboelling I."/>
            <person name="Rothschild-Mancinelli K."/>
            <person name="Lyhne E.K."/>
            <person name="Kogle M.E."/>
            <person name="Barry K."/>
            <person name="Clum A."/>
            <person name="Na H."/>
            <person name="Ledsgaard L."/>
            <person name="Lin J."/>
            <person name="Lipzen A."/>
            <person name="Kuo A."/>
            <person name="Riley R."/>
            <person name="Mondo S."/>
            <person name="Labutti K."/>
            <person name="Haridas S."/>
            <person name="Pangalinan J."/>
            <person name="Salamov A.A."/>
            <person name="Simmons B.A."/>
            <person name="Magnuson J.K."/>
            <person name="Chen J."/>
            <person name="Drula E."/>
            <person name="Henrissat B."/>
            <person name="Wiebenga A."/>
            <person name="Lubbers R.J."/>
            <person name="Gomes A.C."/>
            <person name="Makela M.R."/>
            <person name="Stajich J."/>
            <person name="Grigoriev I.V."/>
            <person name="Mortensen U.H."/>
            <person name="De Vries R.P."/>
            <person name="Baker S.E."/>
            <person name="Andersen M.R."/>
        </authorList>
    </citation>
    <scope>NUCLEOTIDE SEQUENCE [LARGE SCALE GENOMIC DNA]</scope>
    <source>
        <strain evidence="3 4">CBS 123904</strain>
    </source>
</reference>